<accession>A0ABU1JD47</accession>
<dbReference type="PANTHER" id="PTHR34819:SF3">
    <property type="entry name" value="CELL SURFACE PROTEIN"/>
    <property type="match status" value="1"/>
</dbReference>
<feature type="chain" id="PRO_5046314301" evidence="3">
    <location>
        <begin position="31"/>
        <end position="616"/>
    </location>
</feature>
<evidence type="ECO:0000256" key="1">
    <source>
        <dbReference type="SAM" id="MobiDB-lite"/>
    </source>
</evidence>
<keyword evidence="2" id="KW-0812">Transmembrane</keyword>
<evidence type="ECO:0000259" key="4">
    <source>
        <dbReference type="Pfam" id="PF25549"/>
    </source>
</evidence>
<dbReference type="Gene3D" id="2.60.40.10">
    <property type="entry name" value="Immunoglobulins"/>
    <property type="match status" value="1"/>
</dbReference>
<feature type="domain" description="DUF7927" evidence="4">
    <location>
        <begin position="439"/>
        <end position="546"/>
    </location>
</feature>
<feature type="transmembrane region" description="Helical" evidence="2">
    <location>
        <begin position="585"/>
        <end position="607"/>
    </location>
</feature>
<dbReference type="Proteomes" id="UP001185069">
    <property type="component" value="Unassembled WGS sequence"/>
</dbReference>
<keyword evidence="2" id="KW-1133">Transmembrane helix</keyword>
<evidence type="ECO:0000313" key="5">
    <source>
        <dbReference type="EMBL" id="MDR6270352.1"/>
    </source>
</evidence>
<sequence>MAGLNKLRAGAMRKGLGILGLALFAGLVQAPGAAAETGDQWPLTAATAPVQIDPAGLYGSSGNQIFKFTGLQNGQAGTELTAQTAPGAPAYWSSNLGLGRDAQGSLEFVGSRYNTGYPALYSLKNGASSITEIGSAPQTSAAWGGLSVAPDGGIWQGTNLQSTGNSRLSRFDQQAGTGVISGPLTSTLAGDRIWDGGGVVAPDYAFDAAGNLFGLVFNRGEGWIYRYNIDSFSASGMTVTPWLQISGPALTAGSSNYGFAWLGGNWYAGNGNGTLYRINAETGASVVAGEVTTPSTFDYRLTDLASAELVPGPRLEVTKSADRTVVDPGGVVRFTLTGTNTGAATFAADFADELSEVLDEADYNGDASADIGSIGLSGQRLLWRGELAPGQRVTVTFSVTVKAVVPGDYRLVNRVSSTVPEAVLPPPVTVDISGFVLTKTVDRTVAAPGDQVSYTVVGRNVGRTPLRAGFSDDLSQVLDDAAFRGDVDANTGRVWSSADSIRWSGRLLPGQAVTVTYQVVVRAGGGDGILRNSVTSSTSGGQETTPVQTTVREVPGTPQADRAVQPVGPGAPGPTTETLPNTGSATAALIFSGALAALLGLVLLAAARFRPEEDRS</sequence>
<keyword evidence="6" id="KW-1185">Reference proteome</keyword>
<dbReference type="SUPFAM" id="SSF50969">
    <property type="entry name" value="YVTN repeat-like/Quinoprotein amine dehydrogenase"/>
    <property type="match status" value="1"/>
</dbReference>
<dbReference type="Pfam" id="PF25549">
    <property type="entry name" value="DUF7927"/>
    <property type="match status" value="2"/>
</dbReference>
<dbReference type="RefSeq" id="WP_309799372.1">
    <property type="nucleotide sequence ID" value="NZ_JAVDQF010000001.1"/>
</dbReference>
<dbReference type="InterPro" id="IPR051172">
    <property type="entry name" value="Chlamydia_OmcB"/>
</dbReference>
<dbReference type="EMBL" id="JAVDQF010000001">
    <property type="protein sequence ID" value="MDR6270352.1"/>
    <property type="molecule type" value="Genomic_DNA"/>
</dbReference>
<dbReference type="PANTHER" id="PTHR34819">
    <property type="entry name" value="LARGE CYSTEINE-RICH PERIPLASMIC PROTEIN OMCB"/>
    <property type="match status" value="1"/>
</dbReference>
<proteinExistence type="predicted"/>
<evidence type="ECO:0000256" key="3">
    <source>
        <dbReference type="SAM" id="SignalP"/>
    </source>
</evidence>
<comment type="caution">
    <text evidence="5">The sequence shown here is derived from an EMBL/GenBank/DDBJ whole genome shotgun (WGS) entry which is preliminary data.</text>
</comment>
<evidence type="ECO:0000313" key="6">
    <source>
        <dbReference type="Proteomes" id="UP001185069"/>
    </source>
</evidence>
<dbReference type="InterPro" id="IPR013783">
    <property type="entry name" value="Ig-like_fold"/>
</dbReference>
<keyword evidence="2" id="KW-0472">Membrane</keyword>
<dbReference type="NCBIfam" id="TIGR01167">
    <property type="entry name" value="LPXTG_anchor"/>
    <property type="match status" value="1"/>
</dbReference>
<organism evidence="5 6">
    <name type="scientific">Arthrobacter russicus</name>
    <dbReference type="NCBI Taxonomy" id="172040"/>
    <lineage>
        <taxon>Bacteria</taxon>
        <taxon>Bacillati</taxon>
        <taxon>Actinomycetota</taxon>
        <taxon>Actinomycetes</taxon>
        <taxon>Micrococcales</taxon>
        <taxon>Micrococcaceae</taxon>
        <taxon>Arthrobacter</taxon>
    </lineage>
</organism>
<protein>
    <submittedName>
        <fullName evidence="5">LPXTG-motif cell wall-anchored protein</fullName>
    </submittedName>
</protein>
<feature type="region of interest" description="Disordered" evidence="1">
    <location>
        <begin position="556"/>
        <end position="580"/>
    </location>
</feature>
<gene>
    <name evidence="5" type="ORF">JOE69_002590</name>
</gene>
<dbReference type="InterPro" id="IPR011044">
    <property type="entry name" value="Quino_amine_DH_bsu"/>
</dbReference>
<feature type="signal peptide" evidence="3">
    <location>
        <begin position="1"/>
        <end position="30"/>
    </location>
</feature>
<evidence type="ECO:0000256" key="2">
    <source>
        <dbReference type="SAM" id="Phobius"/>
    </source>
</evidence>
<reference evidence="5 6" key="1">
    <citation type="submission" date="2023-07" db="EMBL/GenBank/DDBJ databases">
        <title>Sequencing the genomes of 1000 actinobacteria strains.</title>
        <authorList>
            <person name="Klenk H.-P."/>
        </authorList>
    </citation>
    <scope>NUCLEOTIDE SEQUENCE [LARGE SCALE GENOMIC DNA]</scope>
    <source>
        <strain evidence="5 6">DSM 14555</strain>
    </source>
</reference>
<keyword evidence="3" id="KW-0732">Signal</keyword>
<name>A0ABU1JD47_9MICC</name>
<dbReference type="InterPro" id="IPR057687">
    <property type="entry name" value="DUF7927"/>
</dbReference>
<feature type="domain" description="DUF7927" evidence="4">
    <location>
        <begin position="315"/>
        <end position="426"/>
    </location>
</feature>